<comment type="caution">
    <text evidence="2">The sequence shown here is derived from an EMBL/GenBank/DDBJ whole genome shotgun (WGS) entry which is preliminary data.</text>
</comment>
<protein>
    <recommendedName>
        <fullName evidence="1">DUF4429 domain-containing protein</fullName>
    </recommendedName>
</protein>
<organism evidence="2 3">
    <name type="scientific">Kribbella yunnanensis</name>
    <dbReference type="NCBI Taxonomy" id="190194"/>
    <lineage>
        <taxon>Bacteria</taxon>
        <taxon>Bacillati</taxon>
        <taxon>Actinomycetota</taxon>
        <taxon>Actinomycetes</taxon>
        <taxon>Propionibacteriales</taxon>
        <taxon>Kribbellaceae</taxon>
        <taxon>Kribbella</taxon>
    </lineage>
</organism>
<proteinExistence type="predicted"/>
<dbReference type="Pfam" id="PF14472">
    <property type="entry name" value="DUF4429"/>
    <property type="match status" value="2"/>
</dbReference>
<name>A0ABP4S4B6_9ACTN</name>
<dbReference type="InterPro" id="IPR027860">
    <property type="entry name" value="DUF4429"/>
</dbReference>
<keyword evidence="3" id="KW-1185">Reference proteome</keyword>
<reference evidence="3" key="1">
    <citation type="journal article" date="2019" name="Int. J. Syst. Evol. Microbiol.">
        <title>The Global Catalogue of Microorganisms (GCM) 10K type strain sequencing project: providing services to taxonomists for standard genome sequencing and annotation.</title>
        <authorList>
            <consortium name="The Broad Institute Genomics Platform"/>
            <consortium name="The Broad Institute Genome Sequencing Center for Infectious Disease"/>
            <person name="Wu L."/>
            <person name="Ma J."/>
        </authorList>
    </citation>
    <scope>NUCLEOTIDE SEQUENCE [LARGE SCALE GENOMIC DNA]</scope>
    <source>
        <strain evidence="3">JCM 14307</strain>
    </source>
</reference>
<dbReference type="Proteomes" id="UP001500280">
    <property type="component" value="Unassembled WGS sequence"/>
</dbReference>
<sequence>MLLQTNHGVLEWDGTGTIRVQYDASPRLGERVIPVEALRGVDVSGELRLELREHADPLLSVTGGSFEAIYHFEVDDLAAAERLASEIRIARARRAVPETAATRWLVATPPAADALEGKDATVAVAQGLLMFAYPRSATRRKKADGNPRSVPLTDILGVEWVPRAGRHAGFVRVGTAQTPLDRPKPKHDPAAVRIAPEGELDALFFAARLLTRVQP</sequence>
<dbReference type="RefSeq" id="WP_344144997.1">
    <property type="nucleotide sequence ID" value="NZ_BAAANF010000002.1"/>
</dbReference>
<evidence type="ECO:0000259" key="1">
    <source>
        <dbReference type="Pfam" id="PF14472"/>
    </source>
</evidence>
<gene>
    <name evidence="2" type="ORF">GCM10009745_06710</name>
</gene>
<dbReference type="EMBL" id="BAAANF010000002">
    <property type="protein sequence ID" value="GAA1667102.1"/>
    <property type="molecule type" value="Genomic_DNA"/>
</dbReference>
<feature type="domain" description="DUF4429" evidence="1">
    <location>
        <begin position="27"/>
        <end position="67"/>
    </location>
</feature>
<accession>A0ABP4S4B6</accession>
<evidence type="ECO:0000313" key="2">
    <source>
        <dbReference type="EMBL" id="GAA1667102.1"/>
    </source>
</evidence>
<evidence type="ECO:0000313" key="3">
    <source>
        <dbReference type="Proteomes" id="UP001500280"/>
    </source>
</evidence>
<feature type="domain" description="DUF4429" evidence="1">
    <location>
        <begin position="133"/>
        <end position="209"/>
    </location>
</feature>